<dbReference type="InterPro" id="IPR041650">
    <property type="entry name" value="HEPN_Swt1"/>
</dbReference>
<dbReference type="EMBL" id="CP159218">
    <property type="protein sequence ID" value="XCG64740.1"/>
    <property type="molecule type" value="Genomic_DNA"/>
</dbReference>
<feature type="domain" description="Swt1-like HEPN" evidence="2">
    <location>
        <begin position="11"/>
        <end position="130"/>
    </location>
</feature>
<organism evidence="3">
    <name type="scientific">Nakamurella sp. A5-74</name>
    <dbReference type="NCBI Taxonomy" id="3158264"/>
    <lineage>
        <taxon>Bacteria</taxon>
        <taxon>Bacillati</taxon>
        <taxon>Actinomycetota</taxon>
        <taxon>Actinomycetes</taxon>
        <taxon>Nakamurellales</taxon>
        <taxon>Nakamurellaceae</taxon>
        <taxon>Nakamurella</taxon>
    </lineage>
</organism>
<proteinExistence type="predicted"/>
<gene>
    <name evidence="3" type="ORF">ABLG96_05340</name>
</gene>
<dbReference type="InterPro" id="IPR007555">
    <property type="entry name" value="DUF499"/>
</dbReference>
<feature type="compositionally biased region" description="Pro residues" evidence="1">
    <location>
        <begin position="1020"/>
        <end position="1036"/>
    </location>
</feature>
<dbReference type="Pfam" id="PF18731">
    <property type="entry name" value="HEPN_Swt1"/>
    <property type="match status" value="1"/>
</dbReference>
<feature type="region of interest" description="Disordered" evidence="1">
    <location>
        <begin position="999"/>
        <end position="1041"/>
    </location>
</feature>
<protein>
    <submittedName>
        <fullName evidence="3">Swt1 family HEPN domain-containing protein</fullName>
    </submittedName>
</protein>
<sequence>MALSNRDRIGKMMDLLAPELDAFLTSVLAPELGGTPWITLVAVVDQKAGHGTKEYNQLDPLLQLRVITDDLTHRAKPGWRPFKDHLSRTQQSYATELRDTRNAWAHNKPFTDDDAYRSLDTGERFLMAIGAATAATEVAQMRTSLRRVTSEKDDRKVLKAAVDTPQSGGLQPWRTVLRPHDDVASGNFQAAEFAADLFKVSQGQAAADYGDAGQFFTRTYLTDGLRDLIGRATRRLAGDLNASPVINLQTNFGGGKTHSMLSLWHVAAGRPLGDFPQEVQELLEANHYDAIPGQVQRVALVGNHLSTTGSIKPDGTQVNTIWGELAWQLGGRSAFDLVAGADAARTPPGEALHTLLAQYAPAVILIDEWVAYARSLVDRTDLPAGTFDDQFTFAQSLTEAVKGTPGVLLAVSIPASETGDSGEPAIGNEEEVGGGHGREALRRLQNVVRRVADQWRPASSVEAYQIVRQRLFVTPDAQALAGMKATAQAFVEFYRKNSTDFPSEVRDSAYEDRIRQTYPIHPELFDRLYEDWSTLERFQRTRGVLRLMNTVIHALWVGEDAGPLIMPSSIPLATSAVNSELTQYLSDGWKPVIDADVDGPGSEPAKIDLQNTTFGQRSITRRLARTVFFGTAPTLGAAARGLETQRIFLGTAVPDDVPGNFHSALNRLADRATYFYSASGKYWYDLQVNVTRRAKDQAERLHIEDVWAEIERRLAAQAKSRGDFVTVHVCPADPADIPDTDSVKLVVVHPQWAHTKGADSPALSFAKTAVERRGTANRQHRNMIVLIAADAARLGEVESAVRDFLGWSYIVEGAADLDLTDNQKQQAAARRAQADTTAADRLALAYQWVIAPTAQPGQPFTLDVSKVDGQQQASLAERVSKRMRNDGTLATMHAAQNIRLKLDGPLAPMWTSGHLAAGDLWNAYALYPYLPRLRDDSVLLEGIGSQPMYWENEGFATADSFDETTSRYQGLAIPPERAQITLSTLLVTPANAVAQRAIDEAERRRKEEEEARKRPKFPHDPGPTGPTGPPQPPKPSRPTHTRYFGAVTLDSTRYLLELNKVHEEVLKHLASNPGVKLTLSLEIEAESDAGFDDAKRRVVSENATVLKFDINGFDES</sequence>
<dbReference type="Pfam" id="PF04465">
    <property type="entry name" value="DUF499"/>
    <property type="match status" value="1"/>
</dbReference>
<reference evidence="3" key="1">
    <citation type="submission" date="2024-05" db="EMBL/GenBank/DDBJ databases">
        <authorList>
            <person name="Cai S.Y."/>
            <person name="Jin L.M."/>
            <person name="Li H.R."/>
        </authorList>
    </citation>
    <scope>NUCLEOTIDE SEQUENCE</scope>
    <source>
        <strain evidence="3">A5-74</strain>
    </source>
</reference>
<feature type="compositionally biased region" description="Basic and acidic residues" evidence="1">
    <location>
        <begin position="999"/>
        <end position="1012"/>
    </location>
</feature>
<evidence type="ECO:0000256" key="1">
    <source>
        <dbReference type="SAM" id="MobiDB-lite"/>
    </source>
</evidence>
<name>A0AAU8DU54_9ACTN</name>
<accession>A0AAU8DU54</accession>
<evidence type="ECO:0000313" key="3">
    <source>
        <dbReference type="EMBL" id="XCG64740.1"/>
    </source>
</evidence>
<evidence type="ECO:0000259" key="2">
    <source>
        <dbReference type="Pfam" id="PF18731"/>
    </source>
</evidence>
<dbReference type="AlphaFoldDB" id="A0AAU8DU54"/>
<dbReference type="RefSeq" id="WP_353650352.1">
    <property type="nucleotide sequence ID" value="NZ_CP159218.1"/>
</dbReference>